<accession>A0A4R6M639</accession>
<keyword evidence="3" id="KW-0547">Nucleotide-binding</keyword>
<dbReference type="PANTHER" id="PTHR43869">
    <property type="entry name" value="GLYCINE BETAINE/PROLINE BETAINE TRANSPORT SYSTEM ATP-BINDING PROTEIN PROV"/>
    <property type="match status" value="1"/>
</dbReference>
<dbReference type="InterPro" id="IPR051921">
    <property type="entry name" value="ABC_osmolyte_uptake_ATP-bind"/>
</dbReference>
<dbReference type="Pfam" id="PF00005">
    <property type="entry name" value="ABC_tran"/>
    <property type="match status" value="1"/>
</dbReference>
<dbReference type="InterPro" id="IPR003439">
    <property type="entry name" value="ABC_transporter-like_ATP-bd"/>
</dbReference>
<dbReference type="GO" id="GO:0005524">
    <property type="term" value="F:ATP binding"/>
    <property type="evidence" value="ECO:0007669"/>
    <property type="project" value="UniProtKB-KW"/>
</dbReference>
<evidence type="ECO:0000313" key="7">
    <source>
        <dbReference type="Proteomes" id="UP000294656"/>
    </source>
</evidence>
<dbReference type="GO" id="GO:0015220">
    <property type="term" value="F:choline transmembrane transporter activity"/>
    <property type="evidence" value="ECO:0007669"/>
    <property type="project" value="InterPro"/>
</dbReference>
<dbReference type="InterPro" id="IPR017871">
    <property type="entry name" value="ABC_transporter-like_CS"/>
</dbReference>
<evidence type="ECO:0000256" key="4">
    <source>
        <dbReference type="ARBA" id="ARBA00022840"/>
    </source>
</evidence>
<dbReference type="PANTHER" id="PTHR43869:SF1">
    <property type="entry name" value="GLYCINE BETAINE_PROLINE BETAINE TRANSPORT SYSTEM ATP-BINDING PROTEIN PROV"/>
    <property type="match status" value="1"/>
</dbReference>
<comment type="similarity">
    <text evidence="1">Belongs to the ABC transporter superfamily.</text>
</comment>
<keyword evidence="7" id="KW-1185">Reference proteome</keyword>
<comment type="caution">
    <text evidence="6">The sequence shown here is derived from an EMBL/GenBank/DDBJ whole genome shotgun (WGS) entry which is preliminary data.</text>
</comment>
<dbReference type="Proteomes" id="UP000294656">
    <property type="component" value="Unassembled WGS sequence"/>
</dbReference>
<evidence type="ECO:0000313" key="6">
    <source>
        <dbReference type="EMBL" id="TDO96285.1"/>
    </source>
</evidence>
<dbReference type="PROSITE" id="PS50893">
    <property type="entry name" value="ABC_TRANSPORTER_2"/>
    <property type="match status" value="1"/>
</dbReference>
<sequence>MSAVVQIENIDIVFGNNSNKTLELMDAGGTRDNILSQTGDVVGVHDANLQVNEGEICVLMGLSGSGKSTLLRAVNGLNKITRGKCLVRDGERMVDMGDCDEATLRHMRTHRVSMVFQSFALMPWLTVLENVTFGLEMQGMSKKERTEKATQQLKMVGLDKWADKKPDELSGGMRQRVGLARAFAMDTDVLLMDEPFSALDPLIRSQLQDELIELQERLKKTIIFVSHDLDEALKIGSKIVIMESAKIIQEDVPEQIVLNPATEYVEKFVAHTNPLNVLRGNSLMTPVAELEVRDGLHIAGDGVSLKLNGTILDKAFVDGNEVSVLKWDTNVNIDTLPKDVVLLVPLDISMRDAVEIRYHSNHLMVLEKGGECYGILGDHHLYHALLGKHFGNDEDAAA</sequence>
<evidence type="ECO:0000256" key="1">
    <source>
        <dbReference type="ARBA" id="ARBA00005417"/>
    </source>
</evidence>
<evidence type="ECO:0000256" key="3">
    <source>
        <dbReference type="ARBA" id="ARBA00022741"/>
    </source>
</evidence>
<dbReference type="Gene3D" id="3.40.50.300">
    <property type="entry name" value="P-loop containing nucleotide triphosphate hydrolases"/>
    <property type="match status" value="1"/>
</dbReference>
<dbReference type="InterPro" id="IPR003593">
    <property type="entry name" value="AAA+_ATPase"/>
</dbReference>
<keyword evidence="2" id="KW-0813">Transport</keyword>
<dbReference type="GO" id="GO:0055052">
    <property type="term" value="C:ATP-binding cassette (ABC) transporter complex, substrate-binding subunit-containing"/>
    <property type="evidence" value="ECO:0007669"/>
    <property type="project" value="InterPro"/>
</dbReference>
<organism evidence="6 7">
    <name type="scientific">Marinomonas balearica</name>
    <dbReference type="NCBI Taxonomy" id="491947"/>
    <lineage>
        <taxon>Bacteria</taxon>
        <taxon>Pseudomonadati</taxon>
        <taxon>Pseudomonadota</taxon>
        <taxon>Gammaproteobacteria</taxon>
        <taxon>Oceanospirillales</taxon>
        <taxon>Oceanospirillaceae</taxon>
        <taxon>Marinomonas</taxon>
    </lineage>
</organism>
<dbReference type="OrthoDB" id="9802264at2"/>
<dbReference type="PROSITE" id="PS00211">
    <property type="entry name" value="ABC_TRANSPORTER_1"/>
    <property type="match status" value="1"/>
</dbReference>
<dbReference type="RefSeq" id="WP_133504583.1">
    <property type="nucleotide sequence ID" value="NZ_SNXC01000014.1"/>
</dbReference>
<dbReference type="EMBL" id="SNXC01000014">
    <property type="protein sequence ID" value="TDO96285.1"/>
    <property type="molecule type" value="Genomic_DNA"/>
</dbReference>
<dbReference type="FunFam" id="3.40.50.300:FF:000201">
    <property type="entry name" value="Glycine betaine/L-proline ABC transporter ATP-binding protein"/>
    <property type="match status" value="1"/>
</dbReference>
<feature type="domain" description="ABC transporter" evidence="5">
    <location>
        <begin position="22"/>
        <end position="269"/>
    </location>
</feature>
<dbReference type="GO" id="GO:0006970">
    <property type="term" value="P:response to osmotic stress"/>
    <property type="evidence" value="ECO:0007669"/>
    <property type="project" value="UniProtKB-ARBA"/>
</dbReference>
<reference evidence="6 7" key="1">
    <citation type="submission" date="2019-03" db="EMBL/GenBank/DDBJ databases">
        <title>Genomic Encyclopedia of Type Strains, Phase III (KMG-III): the genomes of soil and plant-associated and newly described type strains.</title>
        <authorList>
            <person name="Whitman W."/>
        </authorList>
    </citation>
    <scope>NUCLEOTIDE SEQUENCE [LARGE SCALE GENOMIC DNA]</scope>
    <source>
        <strain evidence="6 7">CECT 7378</strain>
    </source>
</reference>
<evidence type="ECO:0000256" key="2">
    <source>
        <dbReference type="ARBA" id="ARBA00022448"/>
    </source>
</evidence>
<gene>
    <name evidence="6" type="ORF">DFP79_2858</name>
</gene>
<dbReference type="AlphaFoldDB" id="A0A4R6M639"/>
<dbReference type="NCBIfam" id="TIGR03415">
    <property type="entry name" value="ABC_choXWV_ATP"/>
    <property type="match status" value="1"/>
</dbReference>
<dbReference type="SMART" id="SM00382">
    <property type="entry name" value="AAA"/>
    <property type="match status" value="1"/>
</dbReference>
<dbReference type="SUPFAM" id="SSF52540">
    <property type="entry name" value="P-loop containing nucleoside triphosphate hydrolases"/>
    <property type="match status" value="1"/>
</dbReference>
<proteinExistence type="inferred from homology"/>
<dbReference type="InterPro" id="IPR027417">
    <property type="entry name" value="P-loop_NTPase"/>
</dbReference>
<protein>
    <submittedName>
        <fullName evidence="6">Glycine betaine/proline transport system ATP-binding protein</fullName>
    </submittedName>
</protein>
<dbReference type="GO" id="GO:0016887">
    <property type="term" value="F:ATP hydrolysis activity"/>
    <property type="evidence" value="ECO:0007669"/>
    <property type="project" value="InterPro"/>
</dbReference>
<keyword evidence="4 6" id="KW-0067">ATP-binding</keyword>
<dbReference type="InterPro" id="IPR022473">
    <property type="entry name" value="ABC_trnsptr_Choline_ATP-bd"/>
</dbReference>
<evidence type="ECO:0000259" key="5">
    <source>
        <dbReference type="PROSITE" id="PS50893"/>
    </source>
</evidence>
<name>A0A4R6M639_9GAMM</name>